<organism evidence="1 2">
    <name type="scientific">Rhynchophorus ferrugineus</name>
    <name type="common">Red palm weevil</name>
    <name type="synonym">Curculio ferrugineus</name>
    <dbReference type="NCBI Taxonomy" id="354439"/>
    <lineage>
        <taxon>Eukaryota</taxon>
        <taxon>Metazoa</taxon>
        <taxon>Ecdysozoa</taxon>
        <taxon>Arthropoda</taxon>
        <taxon>Hexapoda</taxon>
        <taxon>Insecta</taxon>
        <taxon>Pterygota</taxon>
        <taxon>Neoptera</taxon>
        <taxon>Endopterygota</taxon>
        <taxon>Coleoptera</taxon>
        <taxon>Polyphaga</taxon>
        <taxon>Cucujiformia</taxon>
        <taxon>Curculionidae</taxon>
        <taxon>Dryophthorinae</taxon>
        <taxon>Rhynchophorus</taxon>
    </lineage>
</organism>
<sequence length="78" mass="9015">MVITILLYFNQSVLLLKRNWQQCQNCYSHSALSILFSAFTLLLRNLLHEKVSLSLLENETVVFRIVSNSVSNIKSKSR</sequence>
<comment type="caution">
    <text evidence="1">The sequence shown here is derived from an EMBL/GenBank/DDBJ whole genome shotgun (WGS) entry which is preliminary data.</text>
</comment>
<dbReference type="Proteomes" id="UP000625711">
    <property type="component" value="Unassembled WGS sequence"/>
</dbReference>
<accession>A0A834I2F7</accession>
<proteinExistence type="predicted"/>
<dbReference type="AlphaFoldDB" id="A0A834I2F7"/>
<keyword evidence="2" id="KW-1185">Reference proteome</keyword>
<evidence type="ECO:0000313" key="2">
    <source>
        <dbReference type="Proteomes" id="UP000625711"/>
    </source>
</evidence>
<name>A0A834I2F7_RHYFE</name>
<protein>
    <submittedName>
        <fullName evidence="1">Uncharacterized protein</fullName>
    </submittedName>
</protein>
<evidence type="ECO:0000313" key="1">
    <source>
        <dbReference type="EMBL" id="KAF7271654.1"/>
    </source>
</evidence>
<gene>
    <name evidence="1" type="ORF">GWI33_015503</name>
</gene>
<dbReference type="EMBL" id="JAACXV010013921">
    <property type="protein sequence ID" value="KAF7271654.1"/>
    <property type="molecule type" value="Genomic_DNA"/>
</dbReference>
<reference evidence="1" key="1">
    <citation type="submission" date="2020-08" db="EMBL/GenBank/DDBJ databases">
        <title>Genome sequencing and assembly of the red palm weevil Rhynchophorus ferrugineus.</title>
        <authorList>
            <person name="Dias G.B."/>
            <person name="Bergman C.M."/>
            <person name="Manee M."/>
        </authorList>
    </citation>
    <scope>NUCLEOTIDE SEQUENCE</scope>
    <source>
        <strain evidence="1">AA-2017</strain>
        <tissue evidence="1">Whole larva</tissue>
    </source>
</reference>